<dbReference type="InParanoid" id="F4S625"/>
<proteinExistence type="predicted"/>
<organism evidence="3">
    <name type="scientific">Melampsora larici-populina (strain 98AG31 / pathotype 3-4-7)</name>
    <name type="common">Poplar leaf rust fungus</name>
    <dbReference type="NCBI Taxonomy" id="747676"/>
    <lineage>
        <taxon>Eukaryota</taxon>
        <taxon>Fungi</taxon>
        <taxon>Dikarya</taxon>
        <taxon>Basidiomycota</taxon>
        <taxon>Pucciniomycotina</taxon>
        <taxon>Pucciniomycetes</taxon>
        <taxon>Pucciniales</taxon>
        <taxon>Melampsoraceae</taxon>
        <taxon>Melampsora</taxon>
    </lineage>
</organism>
<dbReference type="AlphaFoldDB" id="F4S625"/>
<dbReference type="EMBL" id="GL883153">
    <property type="protein sequence ID" value="EGF99860.1"/>
    <property type="molecule type" value="Genomic_DNA"/>
</dbReference>
<feature type="region of interest" description="Disordered" evidence="1">
    <location>
        <begin position="169"/>
        <end position="199"/>
    </location>
</feature>
<dbReference type="RefSeq" id="XP_007416812.1">
    <property type="nucleotide sequence ID" value="XM_007416750.1"/>
</dbReference>
<dbReference type="VEuPathDB" id="FungiDB:MELLADRAFT_68234"/>
<dbReference type="OrthoDB" id="10389912at2759"/>
<keyword evidence="3" id="KW-1185">Reference proteome</keyword>
<accession>F4S625</accession>
<gene>
    <name evidence="2" type="ORF">MELLADRAFT_68234</name>
</gene>
<protein>
    <submittedName>
        <fullName evidence="2">Uncharacterized protein</fullName>
    </submittedName>
</protein>
<sequence length="199" mass="22580">MPLEEPIVGMHEIEGLAKSGQFLDKGKGKLVDFDKDEINQLYPQREKLPRLQTKKDLAPSASYENPATKTFADIPDSQLTLEERRIKYGQSWALGGKATNWVWEHILKPPYNSLKKIWNFLTTPIVKGEKAHPDEAVEILKVRTELQPFDVSNPATWVKSQRAQKITVDTTGHEIPHEENVPKPPLGYPVLDTHPVQKS</sequence>
<evidence type="ECO:0000256" key="1">
    <source>
        <dbReference type="SAM" id="MobiDB-lite"/>
    </source>
</evidence>
<dbReference type="GeneID" id="18930996"/>
<dbReference type="KEGG" id="mlr:MELLADRAFT_68234"/>
<evidence type="ECO:0000313" key="3">
    <source>
        <dbReference type="Proteomes" id="UP000001072"/>
    </source>
</evidence>
<dbReference type="Proteomes" id="UP000001072">
    <property type="component" value="Unassembled WGS sequence"/>
</dbReference>
<feature type="compositionally biased region" description="Basic and acidic residues" evidence="1">
    <location>
        <begin position="171"/>
        <end position="181"/>
    </location>
</feature>
<name>F4S625_MELLP</name>
<reference evidence="3" key="1">
    <citation type="journal article" date="2011" name="Proc. Natl. Acad. Sci. U.S.A.">
        <title>Obligate biotrophy features unraveled by the genomic analysis of rust fungi.</title>
        <authorList>
            <person name="Duplessis S."/>
            <person name="Cuomo C.A."/>
            <person name="Lin Y.-C."/>
            <person name="Aerts A."/>
            <person name="Tisserant E."/>
            <person name="Veneault-Fourrey C."/>
            <person name="Joly D.L."/>
            <person name="Hacquard S."/>
            <person name="Amselem J."/>
            <person name="Cantarel B.L."/>
            <person name="Chiu R."/>
            <person name="Coutinho P.M."/>
            <person name="Feau N."/>
            <person name="Field M."/>
            <person name="Frey P."/>
            <person name="Gelhaye E."/>
            <person name="Goldberg J."/>
            <person name="Grabherr M.G."/>
            <person name="Kodira C.D."/>
            <person name="Kohler A."/>
            <person name="Kuees U."/>
            <person name="Lindquist E.A."/>
            <person name="Lucas S.M."/>
            <person name="Mago R."/>
            <person name="Mauceli E."/>
            <person name="Morin E."/>
            <person name="Murat C."/>
            <person name="Pangilinan J.L."/>
            <person name="Park R."/>
            <person name="Pearson M."/>
            <person name="Quesneville H."/>
            <person name="Rouhier N."/>
            <person name="Sakthikumar S."/>
            <person name="Salamov A.A."/>
            <person name="Schmutz J."/>
            <person name="Selles B."/>
            <person name="Shapiro H."/>
            <person name="Tanguay P."/>
            <person name="Tuskan G.A."/>
            <person name="Henrissat B."/>
            <person name="Van de Peer Y."/>
            <person name="Rouze P."/>
            <person name="Ellis J.G."/>
            <person name="Dodds P.N."/>
            <person name="Schein J.E."/>
            <person name="Zhong S."/>
            <person name="Hamelin R.C."/>
            <person name="Grigoriev I.V."/>
            <person name="Szabo L.J."/>
            <person name="Martin F."/>
        </authorList>
    </citation>
    <scope>NUCLEOTIDE SEQUENCE [LARGE SCALE GENOMIC DNA]</scope>
    <source>
        <strain evidence="3">98AG31 / pathotype 3-4-7</strain>
    </source>
</reference>
<evidence type="ECO:0000313" key="2">
    <source>
        <dbReference type="EMBL" id="EGF99860.1"/>
    </source>
</evidence>
<dbReference type="HOGENOM" id="CLU_1372484_0_0_1"/>